<organism evidence="9 10">
    <name type="scientific">Thermotalea metallivorans</name>
    <dbReference type="NCBI Taxonomy" id="520762"/>
    <lineage>
        <taxon>Bacteria</taxon>
        <taxon>Bacillati</taxon>
        <taxon>Bacillota</taxon>
        <taxon>Clostridia</taxon>
        <taxon>Peptostreptococcales</taxon>
        <taxon>Thermotaleaceae</taxon>
        <taxon>Thermotalea</taxon>
    </lineage>
</organism>
<evidence type="ECO:0000256" key="2">
    <source>
        <dbReference type="ARBA" id="ARBA00022670"/>
    </source>
</evidence>
<dbReference type="PANTHER" id="PTHR43806:SF14">
    <property type="entry name" value="TRIPEPTIDYL-PEPTIDASE 2"/>
    <property type="match status" value="1"/>
</dbReference>
<dbReference type="Gene3D" id="2.60.120.380">
    <property type="match status" value="1"/>
</dbReference>
<feature type="signal peptide" evidence="7">
    <location>
        <begin position="1"/>
        <end position="18"/>
    </location>
</feature>
<evidence type="ECO:0000256" key="1">
    <source>
        <dbReference type="ARBA" id="ARBA00011073"/>
    </source>
</evidence>
<feature type="active site" description="Charge relay system" evidence="5">
    <location>
        <position position="561"/>
    </location>
</feature>
<comment type="similarity">
    <text evidence="1 5 6">Belongs to the peptidase S8 family.</text>
</comment>
<dbReference type="InterPro" id="IPR023827">
    <property type="entry name" value="Peptidase_S8_Asp-AS"/>
</dbReference>
<dbReference type="Pfam" id="PF00082">
    <property type="entry name" value="Peptidase_S8"/>
    <property type="match status" value="1"/>
</dbReference>
<keyword evidence="4 5" id="KW-0720">Serine protease</keyword>
<dbReference type="GO" id="GO:0005829">
    <property type="term" value="C:cytosol"/>
    <property type="evidence" value="ECO:0007669"/>
    <property type="project" value="TreeGrafter"/>
</dbReference>
<dbReference type="InterPro" id="IPR000209">
    <property type="entry name" value="Peptidase_S8/S53_dom"/>
</dbReference>
<dbReference type="Gene3D" id="3.40.50.200">
    <property type="entry name" value="Peptidase S8/S53 domain"/>
    <property type="match status" value="2"/>
</dbReference>
<dbReference type="PROSITE" id="PS00137">
    <property type="entry name" value="SUBTILASE_HIS"/>
    <property type="match status" value="1"/>
</dbReference>
<evidence type="ECO:0000256" key="4">
    <source>
        <dbReference type="ARBA" id="ARBA00022825"/>
    </source>
</evidence>
<dbReference type="InterPro" id="IPR015500">
    <property type="entry name" value="Peptidase_S8_subtilisin-rel"/>
</dbReference>
<evidence type="ECO:0000256" key="6">
    <source>
        <dbReference type="RuleBase" id="RU003355"/>
    </source>
</evidence>
<dbReference type="EC" id="3.4.21.-" evidence="9"/>
<keyword evidence="3 5" id="KW-0378">Hydrolase</keyword>
<evidence type="ECO:0000313" key="10">
    <source>
        <dbReference type="Proteomes" id="UP000070456"/>
    </source>
</evidence>
<keyword evidence="2 5" id="KW-0645">Protease</keyword>
<dbReference type="PROSITE" id="PS00138">
    <property type="entry name" value="SUBTILASE_SER"/>
    <property type="match status" value="1"/>
</dbReference>
<dbReference type="STRING" id="520762.AN619_03200"/>
<dbReference type="InterPro" id="IPR036852">
    <property type="entry name" value="Peptidase_S8/S53_dom_sf"/>
</dbReference>
<keyword evidence="10" id="KW-1185">Reference proteome</keyword>
<sequence>MVALAMIFSILFPGMAYGAGNNGPEDLKKVKIYKEDNTSPRIQLMRIMNILEEKKTSEGNPLVGDDKVRFVIKSDGRDISKALMSAGAKITREISTDMYAVEIHEENAKKLLRIEGIKKIALEKYYMLDPIERTEVDRPLKEFEPDLETTHDDTKADAFRSLYGYDGSDVVIAILDTGVDVGHEMLQYTTDGDIKIIDWKDFTGEGDVLLSSEGEVFSDTVAGTVYGTVYHSVYAGDTKYIVPTEITIGETVYLGTINEYDTLYRYAAYGRYPDLVEFDFNGNIRDSFPILAVKDSRGEYNIVYVDTNRNNDFSDEVQLIQYDKGIGEGKRYVAKFPRLDATEEDPKDGREVHFVLTAIKEGEDGVFVNLGYDGGEHGTHVAGIAAGNGTLKGIAPGAKIMALKVLGSHGGGGMSGIMAAMEYAAENGADIVNMSLGSFSDINDGSHPEAELANELTEKYGTIFCISAGNNGPGINTPGSPGDADKAIASGAYIEHDTWREDYGSEVPGEGLWRFSSIGPREDGAIKPDIISPGSAYSSVPVWDDYVTRYEPGYDVYQGTSMASPHTAGLVALLYEAARKENIADKLDFYLLREALQETARKLEDLQVVEQGGGLVDVVKAYDYMKEKASGKKYNIKVNTNYNERLNYSTGIYIRNYEIPEKVVIEVTNYENKDITLNLTKSGDARWYTLMNGTLNVPANGSAQFRVYFDTTIGHGLYSDIVRIDSPDTEWIDGVLPITIARGQSITDDYVVRGEIASAHYDRNFIKVPSGIDKMTVRLQPIENAEGQLGKLRSIASYPNGMLAFDTYNSKKPNGGYVGLGAPDPTAPVEYSIENPVPGVWEINTYANFDTGNLQKEAYGEASNTAAYEMTVIFEGIVGNPDNFTAEVEKGSEVSKEFTFTNLTGEDKNILVQGSNLIDLGNLPAPAAMDLVFGSNSEYESSFTDTIVITEEDPNYLLNLTTESLTYPDGDDFDLYLYDSKGNVVAKDESGDAQESISIAGLPADTYTVEVMKYAAAGDPTTIRYTKQVVNISAGNPEATVKFDSEASEHVHAKASWTKMATCIVTDKLENTGSYGGFIFIKDSDADKMLAQLPVNITVVEGNMNPLNIRKQVKAFYEGIIRYNNPASIYATADKPAVWEVTIKDVNGVAVKTLIGKLSNTFEQLWTPSKNDPSGTYTFEFTATTVDGEVSKATESVEVYNLATMVKNIVTLDVDGKEEKEFQLNNIVYVKATIEKIDKDVTGFAIVQVKDANGKPYALRFVPVSEGTNEYSLGFNLQGVGKGTHTVEVYVWKGLLAMEPLSLVKTFEFTVK</sequence>
<evidence type="ECO:0000256" key="5">
    <source>
        <dbReference type="PROSITE-ProRule" id="PRU01240"/>
    </source>
</evidence>
<dbReference type="InterPro" id="IPR023828">
    <property type="entry name" value="Peptidase_S8_Ser-AS"/>
</dbReference>
<feature type="active site" description="Charge relay system" evidence="5">
    <location>
        <position position="377"/>
    </location>
</feature>
<protein>
    <submittedName>
        <fullName evidence="9">Thermophilic serine proteinase</fullName>
        <ecNumber evidence="9">3.4.21.-</ecNumber>
    </submittedName>
</protein>
<feature type="domain" description="Peptidase S8/S53" evidence="8">
    <location>
        <begin position="167"/>
        <end position="608"/>
    </location>
</feature>
<keyword evidence="7" id="KW-0732">Signal</keyword>
<name>A0A140LBT5_9FIRM</name>
<proteinExistence type="inferred from homology"/>
<dbReference type="EMBL" id="LOEE01000008">
    <property type="protein sequence ID" value="KXG78010.1"/>
    <property type="molecule type" value="Genomic_DNA"/>
</dbReference>
<dbReference type="InterPro" id="IPR022398">
    <property type="entry name" value="Peptidase_S8_His-AS"/>
</dbReference>
<dbReference type="InterPro" id="IPR050131">
    <property type="entry name" value="Peptidase_S8_subtilisin-like"/>
</dbReference>
<dbReference type="PROSITE" id="PS51892">
    <property type="entry name" value="SUBTILASE"/>
    <property type="match status" value="1"/>
</dbReference>
<evidence type="ECO:0000256" key="3">
    <source>
        <dbReference type="ARBA" id="ARBA00022801"/>
    </source>
</evidence>
<dbReference type="GO" id="GO:0006508">
    <property type="term" value="P:proteolysis"/>
    <property type="evidence" value="ECO:0007669"/>
    <property type="project" value="UniProtKB-KW"/>
</dbReference>
<accession>A0A140LBT5</accession>
<dbReference type="PANTHER" id="PTHR43806">
    <property type="entry name" value="PEPTIDASE S8"/>
    <property type="match status" value="1"/>
</dbReference>
<dbReference type="GO" id="GO:0004252">
    <property type="term" value="F:serine-type endopeptidase activity"/>
    <property type="evidence" value="ECO:0007669"/>
    <property type="project" value="UniProtKB-UniRule"/>
</dbReference>
<dbReference type="SUPFAM" id="SSF52743">
    <property type="entry name" value="Subtilisin-like"/>
    <property type="match status" value="1"/>
</dbReference>
<dbReference type="PRINTS" id="PR00723">
    <property type="entry name" value="SUBTILISIN"/>
</dbReference>
<gene>
    <name evidence="9" type="ORF">AN619_03200</name>
</gene>
<evidence type="ECO:0000256" key="7">
    <source>
        <dbReference type="SAM" id="SignalP"/>
    </source>
</evidence>
<feature type="active site" description="Charge relay system" evidence="5">
    <location>
        <position position="176"/>
    </location>
</feature>
<dbReference type="PROSITE" id="PS00136">
    <property type="entry name" value="SUBTILASE_ASP"/>
    <property type="match status" value="1"/>
</dbReference>
<evidence type="ECO:0000313" key="9">
    <source>
        <dbReference type="EMBL" id="KXG78010.1"/>
    </source>
</evidence>
<dbReference type="GO" id="GO:0008240">
    <property type="term" value="F:tripeptidyl-peptidase activity"/>
    <property type="evidence" value="ECO:0007669"/>
    <property type="project" value="TreeGrafter"/>
</dbReference>
<evidence type="ECO:0000259" key="8">
    <source>
        <dbReference type="Pfam" id="PF00082"/>
    </source>
</evidence>
<comment type="caution">
    <text evidence="9">The sequence shown here is derived from an EMBL/GenBank/DDBJ whole genome shotgun (WGS) entry which is preliminary data.</text>
</comment>
<feature type="chain" id="PRO_5007491627" evidence="7">
    <location>
        <begin position="19"/>
        <end position="1312"/>
    </location>
</feature>
<reference evidence="9 10" key="1">
    <citation type="submission" date="2015-12" db="EMBL/GenBank/DDBJ databases">
        <title>Draft genome sequence of the thermoanaerobe Thermotalea metallivorans, an isolate from the runoff channel of the Great Artesian Basin, Australia.</title>
        <authorList>
            <person name="Patel B.K."/>
        </authorList>
    </citation>
    <scope>NUCLEOTIDE SEQUENCE [LARGE SCALE GENOMIC DNA]</scope>
    <source>
        <strain evidence="9 10">B2-1</strain>
    </source>
</reference>
<dbReference type="Proteomes" id="UP000070456">
    <property type="component" value="Unassembled WGS sequence"/>
</dbReference>